<keyword evidence="2" id="KW-1185">Reference proteome</keyword>
<dbReference type="Gene3D" id="3.40.50.1820">
    <property type="entry name" value="alpha/beta hydrolase"/>
    <property type="match status" value="1"/>
</dbReference>
<sequence>MDDKESKIKVICLGDNEAEFSKFDPTSYQYFATNDIFTSSDNQDASNNEAKLAELLESWAKDKQLRDVPVALGEIKQFNNEPDLFKQLVRHTVIYNERNRLSVEYSALLELAAAVPVDFQDANSIKVVLKYVIFGRQNGFRLAPDSLEVANQFNGLIERQGRISVTATADFNKQKGHQVFTVKMTNYLPKDSYWDFIPEVDVEGELSLDDVYFKIFLIREGSLEVIDQQIVTNKELAAGYIFYSGETTVYLATALYVKGGKGTVRLGQIHVRKSHLRQGKMILGGTSVDDSQQNVAGEILTYFNPGDFKPPLNVYFSGYRTLEGFEGQRMMHGMGSPFLLIADSRLEGGAFYMGNPELEHKVVDIIKKTAQKLGFKHNQIVMSGLSMGTFASLYYAADIRPAAVIVGKPLVNIGDVALNERINRPEGFPTALDVLMNTVGEVNQAAAQKLNERFWTKFNEGMLQQTKFFISYMENDDYDLNAFPQLYEQLKARYPNIQIIHRGFIGRHNDDTAGIVTAFFRHYDFVLSHEFGRIMKKGGD</sequence>
<name>A0ABN8BIK2_9LACO</name>
<proteinExistence type="predicted"/>
<organism evidence="1 2">
    <name type="scientific">Periweissella fabaria</name>
    <dbReference type="NCBI Taxonomy" id="546157"/>
    <lineage>
        <taxon>Bacteria</taxon>
        <taxon>Bacillati</taxon>
        <taxon>Bacillota</taxon>
        <taxon>Bacilli</taxon>
        <taxon>Lactobacillales</taxon>
        <taxon>Lactobacillaceae</taxon>
        <taxon>Periweissella</taxon>
    </lineage>
</organism>
<gene>
    <name evidence="1" type="primary">asp2</name>
    <name evidence="1" type="ORF">WFA24289_00595</name>
</gene>
<reference evidence="1 2" key="1">
    <citation type="submission" date="2021-11" db="EMBL/GenBank/DDBJ databases">
        <authorList>
            <person name="Depoorter E."/>
        </authorList>
    </citation>
    <scope>NUCLEOTIDE SEQUENCE [LARGE SCALE GENOMIC DNA]</scope>
    <source>
        <strain evidence="1 2">LMG 24289</strain>
    </source>
</reference>
<dbReference type="InterPro" id="IPR022267">
    <property type="entry name" value="Asp2"/>
</dbReference>
<dbReference type="RefSeq" id="WP_230096353.1">
    <property type="nucleotide sequence ID" value="NZ_CAKKNS010000001.1"/>
</dbReference>
<dbReference type="NCBIfam" id="TIGR03712">
    <property type="entry name" value="acc_sec_asp2"/>
    <property type="match status" value="1"/>
</dbReference>
<dbReference type="SUPFAM" id="SSF53474">
    <property type="entry name" value="alpha/beta-Hydrolases"/>
    <property type="match status" value="1"/>
</dbReference>
<evidence type="ECO:0000313" key="1">
    <source>
        <dbReference type="EMBL" id="CAH0416296.1"/>
    </source>
</evidence>
<dbReference type="Pfam" id="PF16929">
    <property type="entry name" value="Asp2"/>
    <property type="match status" value="1"/>
</dbReference>
<protein>
    <submittedName>
        <fullName evidence="1">Accessory Sec system protein Asp2</fullName>
    </submittedName>
</protein>
<accession>A0ABN8BIK2</accession>
<dbReference type="Proteomes" id="UP000789707">
    <property type="component" value="Unassembled WGS sequence"/>
</dbReference>
<dbReference type="InterPro" id="IPR029058">
    <property type="entry name" value="AB_hydrolase_fold"/>
</dbReference>
<evidence type="ECO:0000313" key="2">
    <source>
        <dbReference type="Proteomes" id="UP000789707"/>
    </source>
</evidence>
<comment type="caution">
    <text evidence="1">The sequence shown here is derived from an EMBL/GenBank/DDBJ whole genome shotgun (WGS) entry which is preliminary data.</text>
</comment>
<dbReference type="EMBL" id="CAKKNS010000001">
    <property type="protein sequence ID" value="CAH0416296.1"/>
    <property type="molecule type" value="Genomic_DNA"/>
</dbReference>